<name>A0AAD1T8Q7_PELCU</name>
<proteinExistence type="predicted"/>
<accession>A0AAD1T8Q7</accession>
<evidence type="ECO:0000313" key="2">
    <source>
        <dbReference type="EMBL" id="CAH2321329.1"/>
    </source>
</evidence>
<feature type="compositionally biased region" description="Pro residues" evidence="1">
    <location>
        <begin position="212"/>
        <end position="242"/>
    </location>
</feature>
<feature type="region of interest" description="Disordered" evidence="1">
    <location>
        <begin position="208"/>
        <end position="261"/>
    </location>
</feature>
<evidence type="ECO:0000313" key="3">
    <source>
        <dbReference type="Proteomes" id="UP001295444"/>
    </source>
</evidence>
<sequence length="261" mass="29710">MGGPRARYLRQGLPLPIHMAAKTCETLPTPDSPTNTIKIWDKVTHKCSLTTHPSPLTPLLLNIQFTLGMTPRECVRFEDNNLTCLHHFFKNQQIIPFTDLPQMTPFRTFDLFRHIQIKSFLETSANEHVSTTALRPFEKQCMQAPVQKGQISARYSHIIQNIKEVAFKYVTAWERDLDLAENPSYWAEIWEATATISICVNHKEQDINEMVPPAPPPLPPFPSPPPPPPIPGLKTQPSPPTGKRPRSARHPPHNKRLTHHQ</sequence>
<reference evidence="2" key="1">
    <citation type="submission" date="2022-03" db="EMBL/GenBank/DDBJ databases">
        <authorList>
            <person name="Alioto T."/>
            <person name="Alioto T."/>
            <person name="Gomez Garrido J."/>
        </authorList>
    </citation>
    <scope>NUCLEOTIDE SEQUENCE</scope>
</reference>
<gene>
    <name evidence="2" type="ORF">PECUL_23A011250</name>
</gene>
<organism evidence="2 3">
    <name type="scientific">Pelobates cultripes</name>
    <name type="common">Western spadefoot toad</name>
    <dbReference type="NCBI Taxonomy" id="61616"/>
    <lineage>
        <taxon>Eukaryota</taxon>
        <taxon>Metazoa</taxon>
        <taxon>Chordata</taxon>
        <taxon>Craniata</taxon>
        <taxon>Vertebrata</taxon>
        <taxon>Euteleostomi</taxon>
        <taxon>Amphibia</taxon>
        <taxon>Batrachia</taxon>
        <taxon>Anura</taxon>
        <taxon>Pelobatoidea</taxon>
        <taxon>Pelobatidae</taxon>
        <taxon>Pelobates</taxon>
    </lineage>
</organism>
<feature type="compositionally biased region" description="Basic residues" evidence="1">
    <location>
        <begin position="243"/>
        <end position="261"/>
    </location>
</feature>
<keyword evidence="3" id="KW-1185">Reference proteome</keyword>
<evidence type="ECO:0000256" key="1">
    <source>
        <dbReference type="SAM" id="MobiDB-lite"/>
    </source>
</evidence>
<dbReference type="AlphaFoldDB" id="A0AAD1T8Q7"/>
<dbReference type="Proteomes" id="UP001295444">
    <property type="component" value="Chromosome 11"/>
</dbReference>
<dbReference type="EMBL" id="OW240922">
    <property type="protein sequence ID" value="CAH2321329.1"/>
    <property type="molecule type" value="Genomic_DNA"/>
</dbReference>
<protein>
    <submittedName>
        <fullName evidence="2">Uncharacterized protein</fullName>
    </submittedName>
</protein>